<feature type="domain" description="Imm-5-like" evidence="1">
    <location>
        <begin position="25"/>
        <end position="145"/>
    </location>
</feature>
<organism evidence="2 3">
    <name type="scientific">Paradesertivirga mongoliensis</name>
    <dbReference type="NCBI Taxonomy" id="2100740"/>
    <lineage>
        <taxon>Bacteria</taxon>
        <taxon>Pseudomonadati</taxon>
        <taxon>Bacteroidota</taxon>
        <taxon>Sphingobacteriia</taxon>
        <taxon>Sphingobacteriales</taxon>
        <taxon>Sphingobacteriaceae</taxon>
        <taxon>Paradesertivirga</taxon>
    </lineage>
</organism>
<keyword evidence="3" id="KW-1185">Reference proteome</keyword>
<reference evidence="3" key="1">
    <citation type="journal article" date="2019" name="Int. J. Syst. Evol. Microbiol.">
        <title>The Global Catalogue of Microorganisms (GCM) 10K type strain sequencing project: providing services to taxonomists for standard genome sequencing and annotation.</title>
        <authorList>
            <consortium name="The Broad Institute Genomics Platform"/>
            <consortium name="The Broad Institute Genome Sequencing Center for Infectious Disease"/>
            <person name="Wu L."/>
            <person name="Ma J."/>
        </authorList>
    </citation>
    <scope>NUCLEOTIDE SEQUENCE [LARGE SCALE GENOMIC DNA]</scope>
    <source>
        <strain evidence="3">KCTC 42217</strain>
    </source>
</reference>
<sequence length="168" mass="18579">MRPNNQAAKQSARYPFIAEHRGGPLSKQNHRRLMGWARECARRVLPLIKTVDSRLIYALQVAEHWEKNKVPTGVAMKASLAAHAVARESSDAVEIAVARSIGQGVATAHMADHSMGAALYALRALNRAGKAVEEEREWQRKSLQKILPADVASLVLKTMTKKAESFKM</sequence>
<dbReference type="RefSeq" id="WP_255899125.1">
    <property type="nucleotide sequence ID" value="NZ_JAFMZO010000001.1"/>
</dbReference>
<protein>
    <submittedName>
        <fullName evidence="2">Immunity protein</fullName>
    </submittedName>
</protein>
<comment type="caution">
    <text evidence="2">The sequence shown here is derived from an EMBL/GenBank/DDBJ whole genome shotgun (WGS) entry which is preliminary data.</text>
</comment>
<gene>
    <name evidence="2" type="ORF">ACFSJU_03910</name>
</gene>
<name>A0ABW4ZHL0_9SPHI</name>
<evidence type="ECO:0000313" key="3">
    <source>
        <dbReference type="Proteomes" id="UP001597387"/>
    </source>
</evidence>
<evidence type="ECO:0000259" key="1">
    <source>
        <dbReference type="Pfam" id="PF21805"/>
    </source>
</evidence>
<accession>A0ABW4ZHL0</accession>
<dbReference type="EMBL" id="JBHUHZ010000001">
    <property type="protein sequence ID" value="MFD2161523.1"/>
    <property type="molecule type" value="Genomic_DNA"/>
</dbReference>
<proteinExistence type="predicted"/>
<dbReference type="InterPro" id="IPR048667">
    <property type="entry name" value="Imm5-like"/>
</dbReference>
<evidence type="ECO:0000313" key="2">
    <source>
        <dbReference type="EMBL" id="MFD2161523.1"/>
    </source>
</evidence>
<dbReference type="Pfam" id="PF21805">
    <property type="entry name" value="Imm5_like"/>
    <property type="match status" value="1"/>
</dbReference>
<dbReference type="Proteomes" id="UP001597387">
    <property type="component" value="Unassembled WGS sequence"/>
</dbReference>